<feature type="domain" description="Glycosyl transferase 48" evidence="2">
    <location>
        <begin position="37"/>
        <end position="241"/>
    </location>
</feature>
<dbReference type="InterPro" id="IPR003440">
    <property type="entry name" value="Glyco_trans_48_dom"/>
</dbReference>
<dbReference type="PANTHER" id="PTHR12741:SF106">
    <property type="entry name" value="CALLOSE SYNTHASE 5"/>
    <property type="match status" value="1"/>
</dbReference>
<dbReference type="PANTHER" id="PTHR12741">
    <property type="entry name" value="LYST-INTERACTING PROTEIN LIP5 DOPAMINE RESPONSIVE PROTEIN DRG-1"/>
    <property type="match status" value="1"/>
</dbReference>
<feature type="transmembrane region" description="Helical" evidence="1">
    <location>
        <begin position="136"/>
        <end position="159"/>
    </location>
</feature>
<dbReference type="GO" id="GO:0000148">
    <property type="term" value="C:1,3-beta-D-glucan synthase complex"/>
    <property type="evidence" value="ECO:0007669"/>
    <property type="project" value="InterPro"/>
</dbReference>
<dbReference type="AlphaFoldDB" id="A0AAV7GQ78"/>
<dbReference type="Proteomes" id="UP000775213">
    <property type="component" value="Unassembled WGS sequence"/>
</dbReference>
<gene>
    <name evidence="3" type="ORF">IEQ34_012909</name>
</gene>
<feature type="transmembrane region" description="Helical" evidence="1">
    <location>
        <begin position="187"/>
        <end position="207"/>
    </location>
</feature>
<dbReference type="GO" id="GO:0005886">
    <property type="term" value="C:plasma membrane"/>
    <property type="evidence" value="ECO:0007669"/>
    <property type="project" value="TreeGrafter"/>
</dbReference>
<dbReference type="GO" id="GO:0003843">
    <property type="term" value="F:1,3-beta-D-glucan synthase activity"/>
    <property type="evidence" value="ECO:0007669"/>
    <property type="project" value="InterPro"/>
</dbReference>
<accession>A0AAV7GQ78</accession>
<evidence type="ECO:0000256" key="1">
    <source>
        <dbReference type="SAM" id="Phobius"/>
    </source>
</evidence>
<dbReference type="GO" id="GO:0006075">
    <property type="term" value="P:(1-&gt;3)-beta-D-glucan biosynthetic process"/>
    <property type="evidence" value="ECO:0007669"/>
    <property type="project" value="InterPro"/>
</dbReference>
<dbReference type="Pfam" id="PF02364">
    <property type="entry name" value="Glucan_synthase"/>
    <property type="match status" value="1"/>
</dbReference>
<protein>
    <recommendedName>
        <fullName evidence="2">Glycosyl transferase 48 domain-containing protein</fullName>
    </recommendedName>
</protein>
<feature type="transmembrane region" description="Helical" evidence="1">
    <location>
        <begin position="219"/>
        <end position="239"/>
    </location>
</feature>
<keyword evidence="1" id="KW-0812">Transmembrane</keyword>
<keyword evidence="1" id="KW-0472">Membrane</keyword>
<sequence>MRNFLEEFNEDHGLCPPTILGVHNWTKGSDYSTEGPLPNGPPDVSDRNFHIIRGGIRKASRGINLREDIFARFNSTLRQGNITHHEYIQVGKGRDVGLNQIFLYESKDTCSNGEQILSRDIYRLAHQFDLFCMLSYYFTTVGFYVSSMMVVIIVHLFLYGKPYLSLSGLEATLMKQTLMRGNNPLKAAMASQSTIQLGLLMALPMVIEIRLKRGFRIALGDMIIIRLQLYLVFFTFLLGTNPITLDGQSYMAEQNIELLDEDSLGDM</sequence>
<proteinExistence type="predicted"/>
<evidence type="ECO:0000259" key="2">
    <source>
        <dbReference type="Pfam" id="PF02364"/>
    </source>
</evidence>
<evidence type="ECO:0000313" key="3">
    <source>
        <dbReference type="EMBL" id="KAH0457594.1"/>
    </source>
</evidence>
<keyword evidence="4" id="KW-1185">Reference proteome</keyword>
<reference evidence="3 4" key="1">
    <citation type="journal article" date="2021" name="Hortic Res">
        <title>Chromosome-scale assembly of the Dendrobium chrysotoxum genome enhances the understanding of orchid evolution.</title>
        <authorList>
            <person name="Zhang Y."/>
            <person name="Zhang G.Q."/>
            <person name="Zhang D."/>
            <person name="Liu X.D."/>
            <person name="Xu X.Y."/>
            <person name="Sun W.H."/>
            <person name="Yu X."/>
            <person name="Zhu X."/>
            <person name="Wang Z.W."/>
            <person name="Zhao X."/>
            <person name="Zhong W.Y."/>
            <person name="Chen H."/>
            <person name="Yin W.L."/>
            <person name="Huang T."/>
            <person name="Niu S.C."/>
            <person name="Liu Z.J."/>
        </authorList>
    </citation>
    <scope>NUCLEOTIDE SEQUENCE [LARGE SCALE GENOMIC DNA]</scope>
    <source>
        <strain evidence="3">Lindl</strain>
    </source>
</reference>
<evidence type="ECO:0000313" key="4">
    <source>
        <dbReference type="Proteomes" id="UP000775213"/>
    </source>
</evidence>
<organism evidence="3 4">
    <name type="scientific">Dendrobium chrysotoxum</name>
    <name type="common">Orchid</name>
    <dbReference type="NCBI Taxonomy" id="161865"/>
    <lineage>
        <taxon>Eukaryota</taxon>
        <taxon>Viridiplantae</taxon>
        <taxon>Streptophyta</taxon>
        <taxon>Embryophyta</taxon>
        <taxon>Tracheophyta</taxon>
        <taxon>Spermatophyta</taxon>
        <taxon>Magnoliopsida</taxon>
        <taxon>Liliopsida</taxon>
        <taxon>Asparagales</taxon>
        <taxon>Orchidaceae</taxon>
        <taxon>Epidendroideae</taxon>
        <taxon>Malaxideae</taxon>
        <taxon>Dendrobiinae</taxon>
        <taxon>Dendrobium</taxon>
    </lineage>
</organism>
<dbReference type="EMBL" id="JAGFBR010000012">
    <property type="protein sequence ID" value="KAH0457594.1"/>
    <property type="molecule type" value="Genomic_DNA"/>
</dbReference>
<comment type="caution">
    <text evidence="3">The sequence shown here is derived from an EMBL/GenBank/DDBJ whole genome shotgun (WGS) entry which is preliminary data.</text>
</comment>
<name>A0AAV7GQ78_DENCH</name>
<keyword evidence="1" id="KW-1133">Transmembrane helix</keyword>